<dbReference type="Proteomes" id="UP000324324">
    <property type="component" value="Unassembled WGS sequence"/>
</dbReference>
<feature type="binding site" evidence="15">
    <location>
        <begin position="240"/>
        <end position="242"/>
    </location>
    <ligand>
        <name>substrate</name>
    </ligand>
</feature>
<reference evidence="17 18" key="1">
    <citation type="submission" date="2019-09" db="EMBL/GenBank/DDBJ databases">
        <title>Isolation of a novel species in the genus Cupriavidus from patients with sepsis using whole genome sequencing.</title>
        <authorList>
            <person name="Kweon O.J."/>
            <person name="Lee M.-K."/>
        </authorList>
    </citation>
    <scope>NUCLEOTIDE SEQUENCE [LARGE SCALE GENOMIC DNA]</scope>
    <source>
        <strain evidence="17 18">MKL-01</strain>
    </source>
</reference>
<dbReference type="GO" id="GO:0006508">
    <property type="term" value="P:proteolysis"/>
    <property type="evidence" value="ECO:0007669"/>
    <property type="project" value="UniProtKB-KW"/>
</dbReference>
<feature type="binding site" evidence="15">
    <location>
        <position position="139"/>
    </location>
    <ligand>
        <name>substrate</name>
    </ligand>
</feature>
<dbReference type="Pfam" id="PF17820">
    <property type="entry name" value="PDZ_6"/>
    <property type="match status" value="1"/>
</dbReference>
<comment type="subcellular location">
    <subcellularLocation>
        <location evidence="2">Periplasm</location>
    </subcellularLocation>
</comment>
<dbReference type="EC" id="3.4.21.107" evidence="4"/>
<dbReference type="InterPro" id="IPR041489">
    <property type="entry name" value="PDZ_6"/>
</dbReference>
<keyword evidence="8" id="KW-0677">Repeat</keyword>
<evidence type="ECO:0000256" key="14">
    <source>
        <dbReference type="PIRSR" id="PIRSR611782-1"/>
    </source>
</evidence>
<feature type="active site" description="Charge relay system" evidence="14">
    <location>
        <position position="242"/>
    </location>
</feature>
<evidence type="ECO:0000256" key="12">
    <source>
        <dbReference type="ARBA" id="ARBA00023016"/>
    </source>
</evidence>
<dbReference type="InterPro" id="IPR009003">
    <property type="entry name" value="Peptidase_S1_PA"/>
</dbReference>
<name>A0A5M8BB00_9BURK</name>
<organism evidence="17 18">
    <name type="scientific">Cupriavidus cauae</name>
    <dbReference type="NCBI Taxonomy" id="2608999"/>
    <lineage>
        <taxon>Bacteria</taxon>
        <taxon>Pseudomonadati</taxon>
        <taxon>Pseudomonadota</taxon>
        <taxon>Betaproteobacteria</taxon>
        <taxon>Burkholderiales</taxon>
        <taxon>Burkholderiaceae</taxon>
        <taxon>Cupriavidus</taxon>
    </lineage>
</organism>
<dbReference type="PANTHER" id="PTHR22939:SF130">
    <property type="entry name" value="PERIPLASMIC SERINE ENDOPROTEASE DEGP-LIKE-RELATED"/>
    <property type="match status" value="1"/>
</dbReference>
<dbReference type="PANTHER" id="PTHR22939">
    <property type="entry name" value="SERINE PROTEASE FAMILY S1C HTRA-RELATED"/>
    <property type="match status" value="1"/>
</dbReference>
<dbReference type="SUPFAM" id="SSF50494">
    <property type="entry name" value="Trypsin-like serine proteases"/>
    <property type="match status" value="1"/>
</dbReference>
<evidence type="ECO:0000313" key="17">
    <source>
        <dbReference type="EMBL" id="KAA6131090.1"/>
    </source>
</evidence>
<keyword evidence="9" id="KW-0574">Periplasm</keyword>
<evidence type="ECO:0000256" key="13">
    <source>
        <dbReference type="ARBA" id="ARBA00032850"/>
    </source>
</evidence>
<evidence type="ECO:0000256" key="4">
    <source>
        <dbReference type="ARBA" id="ARBA00013035"/>
    </source>
</evidence>
<dbReference type="Pfam" id="PF13365">
    <property type="entry name" value="Trypsin_2"/>
    <property type="match status" value="1"/>
</dbReference>
<dbReference type="InterPro" id="IPR001940">
    <property type="entry name" value="Peptidase_S1C"/>
</dbReference>
<protein>
    <recommendedName>
        <fullName evidence="5">Probable periplasmic serine endoprotease DegP-like</fullName>
        <ecNumber evidence="4">3.4.21.107</ecNumber>
    </recommendedName>
    <alternativeName>
        <fullName evidence="13">Protease Do</fullName>
    </alternativeName>
</protein>
<evidence type="ECO:0000256" key="6">
    <source>
        <dbReference type="ARBA" id="ARBA00022670"/>
    </source>
</evidence>
<dbReference type="GO" id="GO:0004252">
    <property type="term" value="F:serine-type endopeptidase activity"/>
    <property type="evidence" value="ECO:0007669"/>
    <property type="project" value="InterPro"/>
</dbReference>
<dbReference type="NCBIfam" id="TIGR02037">
    <property type="entry name" value="degP_htrA_DO"/>
    <property type="match status" value="1"/>
</dbReference>
<evidence type="ECO:0000313" key="18">
    <source>
        <dbReference type="Proteomes" id="UP000324324"/>
    </source>
</evidence>
<keyword evidence="18" id="KW-1185">Reference proteome</keyword>
<dbReference type="InterPro" id="IPR001478">
    <property type="entry name" value="PDZ"/>
</dbReference>
<evidence type="ECO:0000256" key="3">
    <source>
        <dbReference type="ARBA" id="ARBA00010541"/>
    </source>
</evidence>
<feature type="active site" description="Charge relay system" evidence="14">
    <location>
        <position position="139"/>
    </location>
</feature>
<dbReference type="PRINTS" id="PR00834">
    <property type="entry name" value="PROTEASES2C"/>
</dbReference>
<comment type="similarity">
    <text evidence="3">Belongs to the peptidase S1C family.</text>
</comment>
<feature type="active site" description="Charge relay system" evidence="14">
    <location>
        <position position="169"/>
    </location>
</feature>
<dbReference type="Pfam" id="PF13180">
    <property type="entry name" value="PDZ_2"/>
    <property type="match status" value="1"/>
</dbReference>
<dbReference type="CDD" id="cd10839">
    <property type="entry name" value="cpPDZ1_DegP-like"/>
    <property type="match status" value="1"/>
</dbReference>
<dbReference type="EMBL" id="VWRN01000011">
    <property type="protein sequence ID" value="KAA6131090.1"/>
    <property type="molecule type" value="Genomic_DNA"/>
</dbReference>
<feature type="domain" description="PDZ" evidence="16">
    <location>
        <begin position="286"/>
        <end position="350"/>
    </location>
</feature>
<gene>
    <name evidence="17" type="ORF">F1599_02720</name>
</gene>
<dbReference type="RefSeq" id="WP_150082160.1">
    <property type="nucleotide sequence ID" value="NZ_VWRN01000011.1"/>
</dbReference>
<sequence>MIRRTVARTAVAIAALGVLAGGYNYLQKEAVSSSYAAPTPVTAQVGAAPARAMATPTDFSGIVDRYGPAVVNISVTARAQRTAAQLPPGMDPDDPMFQFFKRFGIPFPYGPQPDQPQLARGLGSGFIVSPDGMILTNAHVVDGAQEVVVTLTDRREFKAKVLGVDKQTDIAVIKIDAKDLPTVQLGDPSQVRVGEPVVAIGSPYGFENTVTAGIVSAKSRALPDDTYVPFIQTDVAVNPGNSGGPLFNQRGEVIGINSQIYSRTGGYQGLSFAIPIDVATKVQQQLVAHGKVTRGRLGIGVQEVNQALAQSFGLPKPAGALVNTVEPDGPAAKAGLKPGDVIVQIGDDPVDRSTDLPEHVADLKPGTETKLKVVREGKPVTLTVKVGAANEQTVAQKSDGAESGGKLGLAVRPLSPAEQRESGIAGGLVVEGASGPAARVGIQAGDVILAFNGTPIKSVEQLRTMVSKAGKEVALLVQRDDMQLFVPIELG</sequence>
<evidence type="ECO:0000256" key="5">
    <source>
        <dbReference type="ARBA" id="ARBA00013958"/>
    </source>
</evidence>
<evidence type="ECO:0000256" key="1">
    <source>
        <dbReference type="ARBA" id="ARBA00001772"/>
    </source>
</evidence>
<comment type="catalytic activity">
    <reaction evidence="1">
        <text>Acts on substrates that are at least partially unfolded. The cleavage site P1 residue is normally between a pair of hydrophobic residues, such as Val-|-Val.</text>
        <dbReference type="EC" id="3.4.21.107"/>
    </reaction>
</comment>
<dbReference type="PROSITE" id="PS50106">
    <property type="entry name" value="PDZ"/>
    <property type="match status" value="2"/>
</dbReference>
<evidence type="ECO:0000256" key="11">
    <source>
        <dbReference type="ARBA" id="ARBA00022825"/>
    </source>
</evidence>
<feature type="domain" description="PDZ" evidence="16">
    <location>
        <begin position="391"/>
        <end position="481"/>
    </location>
</feature>
<keyword evidence="6 17" id="KW-0645">Protease</keyword>
<keyword evidence="7" id="KW-0732">Signal</keyword>
<dbReference type="GO" id="GO:0042597">
    <property type="term" value="C:periplasmic space"/>
    <property type="evidence" value="ECO:0007669"/>
    <property type="project" value="UniProtKB-SubCell"/>
</dbReference>
<dbReference type="InterPro" id="IPR011782">
    <property type="entry name" value="Pept_S1C_Do"/>
</dbReference>
<comment type="caution">
    <text evidence="17">The sequence shown here is derived from an EMBL/GenBank/DDBJ whole genome shotgun (WGS) entry which is preliminary data.</text>
</comment>
<keyword evidence="10" id="KW-0378">Hydrolase</keyword>
<keyword evidence="12" id="KW-0346">Stress response</keyword>
<evidence type="ECO:0000256" key="15">
    <source>
        <dbReference type="PIRSR" id="PIRSR611782-2"/>
    </source>
</evidence>
<dbReference type="Gene3D" id="2.30.42.10">
    <property type="match status" value="2"/>
</dbReference>
<feature type="binding site" evidence="15">
    <location>
        <position position="169"/>
    </location>
    <ligand>
        <name>substrate</name>
    </ligand>
</feature>
<evidence type="ECO:0000256" key="10">
    <source>
        <dbReference type="ARBA" id="ARBA00022801"/>
    </source>
</evidence>
<keyword evidence="11" id="KW-0720">Serine protease</keyword>
<evidence type="ECO:0000259" key="16">
    <source>
        <dbReference type="PROSITE" id="PS50106"/>
    </source>
</evidence>
<dbReference type="InterPro" id="IPR036034">
    <property type="entry name" value="PDZ_sf"/>
</dbReference>
<evidence type="ECO:0000256" key="8">
    <source>
        <dbReference type="ARBA" id="ARBA00022737"/>
    </source>
</evidence>
<evidence type="ECO:0000256" key="9">
    <source>
        <dbReference type="ARBA" id="ARBA00022764"/>
    </source>
</evidence>
<dbReference type="SMART" id="SM00228">
    <property type="entry name" value="PDZ"/>
    <property type="match status" value="2"/>
</dbReference>
<evidence type="ECO:0000256" key="2">
    <source>
        <dbReference type="ARBA" id="ARBA00004418"/>
    </source>
</evidence>
<accession>A0A5M8BB00</accession>
<dbReference type="SUPFAM" id="SSF50156">
    <property type="entry name" value="PDZ domain-like"/>
    <property type="match status" value="2"/>
</dbReference>
<evidence type="ECO:0000256" key="7">
    <source>
        <dbReference type="ARBA" id="ARBA00022729"/>
    </source>
</evidence>
<dbReference type="Gene3D" id="2.40.10.120">
    <property type="match status" value="1"/>
</dbReference>
<proteinExistence type="inferred from homology"/>
<dbReference type="AlphaFoldDB" id="A0A5M8BB00"/>